<dbReference type="Pfam" id="PF02752">
    <property type="entry name" value="Arrestin_C"/>
    <property type="match status" value="1"/>
</dbReference>
<evidence type="ECO:0000313" key="3">
    <source>
        <dbReference type="EMBL" id="KAG2186679.1"/>
    </source>
</evidence>
<organism evidence="3 4">
    <name type="scientific">Umbelopsis vinacea</name>
    <dbReference type="NCBI Taxonomy" id="44442"/>
    <lineage>
        <taxon>Eukaryota</taxon>
        <taxon>Fungi</taxon>
        <taxon>Fungi incertae sedis</taxon>
        <taxon>Mucoromycota</taxon>
        <taxon>Mucoromycotina</taxon>
        <taxon>Umbelopsidomycetes</taxon>
        <taxon>Umbelopsidales</taxon>
        <taxon>Umbelopsidaceae</taxon>
        <taxon>Umbelopsis</taxon>
    </lineage>
</organism>
<dbReference type="SMART" id="SM01017">
    <property type="entry name" value="Arrestin_C"/>
    <property type="match status" value="1"/>
</dbReference>
<dbReference type="EMBL" id="JAEPRA010000004">
    <property type="protein sequence ID" value="KAG2186679.1"/>
    <property type="molecule type" value="Genomic_DNA"/>
</dbReference>
<feature type="region of interest" description="Disordered" evidence="1">
    <location>
        <begin position="535"/>
        <end position="572"/>
    </location>
</feature>
<dbReference type="InterPro" id="IPR014756">
    <property type="entry name" value="Ig_E-set"/>
</dbReference>
<dbReference type="SUPFAM" id="SSF81296">
    <property type="entry name" value="E set domains"/>
    <property type="match status" value="1"/>
</dbReference>
<evidence type="ECO:0000256" key="1">
    <source>
        <dbReference type="SAM" id="MobiDB-lite"/>
    </source>
</evidence>
<dbReference type="Proteomes" id="UP000612746">
    <property type="component" value="Unassembled WGS sequence"/>
</dbReference>
<evidence type="ECO:0000313" key="4">
    <source>
        <dbReference type="Proteomes" id="UP000612746"/>
    </source>
</evidence>
<proteinExistence type="predicted"/>
<dbReference type="AlphaFoldDB" id="A0A8H7Q7R2"/>
<dbReference type="Gene3D" id="2.60.40.640">
    <property type="match status" value="1"/>
</dbReference>
<dbReference type="OrthoDB" id="2384543at2759"/>
<feature type="domain" description="Arrestin C-terminal-like" evidence="2">
    <location>
        <begin position="271"/>
        <end position="402"/>
    </location>
</feature>
<gene>
    <name evidence="3" type="ORF">INT44_002903</name>
</gene>
<sequence length="655" mass="72378">MDSDTSTYISESVLQASIARATTTTGRTSQLAAYLRLDSAAEHAGGMFSGNIELHVPSTIKQVRVGCDHNPILDDSVVLCNAWVVLTGVYKHGHQSGIFHHAQVPITKHSIQQAPSMEDTLSTGTADESNLSPEVEQTLTPKRRFGFGGRLKTRRSMSSVNSGMFNRSILPSPVGVGELDEDGNMVYQLQNSKAIIPFRISVDPRLPNSFSCDGGEIGYWLSIVFHCDQYTMQDSVAFEARQVNVYQMESFIAADTSSSLSSTSSKVDMGGPGKLEVAAWLASPSFGVVEGTEAKITMMIRNFTKKKTQGIKLELFRTVKSSIWDGSEDNVKKVAEEVYSTDDSRFEPGFCAHVTVGIHLPVGLYSSNGISEISVHYSIKASILIPLSDSIVVDVPVRIVRPYSFPEGTLSKRLPEPPISVGTQTIEMEKSERSDSVTDITSHEDRLLAISQNLETLLADATISNDPQLYYYTTSSDDETMSIESMSDSGSDDSETKQAYYVRAYQPIYTFRGISKPRKPSAHLTLDTTGHRYQSSYDSQETHNAGLTSDSSRFSHWPSQYSASSPRTPVGEIDDEKHSLFRFRTMSAPSLSLLADEIPIETTKRLSNHSLYHNGDYTTSNDDIKPYGHISRRKHIRAIPWRSGFDETTDEISRN</sequence>
<protein>
    <recommendedName>
        <fullName evidence="2">Arrestin C-terminal-like domain-containing protein</fullName>
    </recommendedName>
</protein>
<keyword evidence="4" id="KW-1185">Reference proteome</keyword>
<dbReference type="InterPro" id="IPR011022">
    <property type="entry name" value="Arrestin_C-like"/>
</dbReference>
<reference evidence="3" key="1">
    <citation type="submission" date="2020-12" db="EMBL/GenBank/DDBJ databases">
        <title>Metabolic potential, ecology and presence of endohyphal bacteria is reflected in genomic diversity of Mucoromycotina.</title>
        <authorList>
            <person name="Muszewska A."/>
            <person name="Okrasinska A."/>
            <person name="Steczkiewicz K."/>
            <person name="Drgas O."/>
            <person name="Orlowska M."/>
            <person name="Perlinska-Lenart U."/>
            <person name="Aleksandrzak-Piekarczyk T."/>
            <person name="Szatraj K."/>
            <person name="Zielenkiewicz U."/>
            <person name="Pilsyk S."/>
            <person name="Malc E."/>
            <person name="Mieczkowski P."/>
            <person name="Kruszewska J.S."/>
            <person name="Biernat P."/>
            <person name="Pawlowska J."/>
        </authorList>
    </citation>
    <scope>NUCLEOTIDE SEQUENCE</scope>
    <source>
        <strain evidence="3">WA0000051536</strain>
    </source>
</reference>
<name>A0A8H7Q7R2_9FUNG</name>
<feature type="compositionally biased region" description="Polar residues" evidence="1">
    <location>
        <begin position="535"/>
        <end position="567"/>
    </location>
</feature>
<comment type="caution">
    <text evidence="3">The sequence shown here is derived from an EMBL/GenBank/DDBJ whole genome shotgun (WGS) entry which is preliminary data.</text>
</comment>
<dbReference type="InterPro" id="IPR014752">
    <property type="entry name" value="Arrestin-like_C"/>
</dbReference>
<accession>A0A8H7Q7R2</accession>
<evidence type="ECO:0000259" key="2">
    <source>
        <dbReference type="SMART" id="SM01017"/>
    </source>
</evidence>